<dbReference type="InterPro" id="IPR036465">
    <property type="entry name" value="vWFA_dom_sf"/>
</dbReference>
<evidence type="ECO:0000313" key="2">
    <source>
        <dbReference type="EMBL" id="PUZ41339.1"/>
    </source>
</evidence>
<dbReference type="PIRSF" id="PIRSF015417">
    <property type="entry name" value="T31B5_30_vWA"/>
    <property type="match status" value="1"/>
</dbReference>
<keyword evidence="3" id="KW-1185">Reference proteome</keyword>
<dbReference type="EMBL" id="CM009757">
    <property type="protein sequence ID" value="PUZ41339.1"/>
    <property type="molecule type" value="Genomic_DNA"/>
</dbReference>
<dbReference type="InterPro" id="IPR056690">
    <property type="entry name" value="DUF7788"/>
</dbReference>
<proteinExistence type="predicted"/>
<dbReference type="Pfam" id="PF25043">
    <property type="entry name" value="DUF7788"/>
    <property type="match status" value="1"/>
</dbReference>
<name>A0A2T7CDC5_9POAL</name>
<protein>
    <recommendedName>
        <fullName evidence="1">DUF7788 domain-containing protein</fullName>
    </recommendedName>
</protein>
<dbReference type="Proteomes" id="UP000244336">
    <property type="component" value="Chromosome 9"/>
</dbReference>
<reference evidence="2 3" key="1">
    <citation type="submission" date="2018-04" db="EMBL/GenBank/DDBJ databases">
        <title>WGS assembly of Panicum hallii var. hallii HAL2.</title>
        <authorList>
            <person name="Lovell J."/>
            <person name="Jenkins J."/>
            <person name="Lowry D."/>
            <person name="Mamidi S."/>
            <person name="Sreedasyam A."/>
            <person name="Weng X."/>
            <person name="Barry K."/>
            <person name="Bonette J."/>
            <person name="Campitelli B."/>
            <person name="Daum C."/>
            <person name="Gordon S."/>
            <person name="Gould B."/>
            <person name="Lipzen A."/>
            <person name="MacQueen A."/>
            <person name="Palacio-Mejia J."/>
            <person name="Plott C."/>
            <person name="Shakirov E."/>
            <person name="Shu S."/>
            <person name="Yoshinaga Y."/>
            <person name="Zane M."/>
            <person name="Rokhsar D."/>
            <person name="Grimwood J."/>
            <person name="Schmutz J."/>
            <person name="Juenger T."/>
        </authorList>
    </citation>
    <scope>NUCLEOTIDE SEQUENCE [LARGE SCALE GENOMIC DNA]</scope>
    <source>
        <strain evidence="3">cv. HAL2</strain>
    </source>
</reference>
<evidence type="ECO:0000313" key="3">
    <source>
        <dbReference type="Proteomes" id="UP000244336"/>
    </source>
</evidence>
<feature type="domain" description="DUF7788" evidence="1">
    <location>
        <begin position="4"/>
        <end position="181"/>
    </location>
</feature>
<dbReference type="PANTHER" id="PTHR31373">
    <property type="entry name" value="OS06G0652100 PROTEIN"/>
    <property type="match status" value="1"/>
</dbReference>
<evidence type="ECO:0000259" key="1">
    <source>
        <dbReference type="Pfam" id="PF25043"/>
    </source>
</evidence>
<dbReference type="SUPFAM" id="SSF53300">
    <property type="entry name" value="vWA-like"/>
    <property type="match status" value="1"/>
</dbReference>
<dbReference type="Gene3D" id="3.40.50.410">
    <property type="entry name" value="von Willebrand factor, type A domain"/>
    <property type="match status" value="1"/>
</dbReference>
<sequence length="194" mass="22015">MSHSMKGMPMEVCTAFSMLISEISGEPWDHKVITFSENPKIHTVTSKTFQEKLKFLQGLQNDTDRSTNFKAVFNCILDMAKKLQLPEEKIIKTIFVFTDKEFKDASKNPWLQDYRASCRNFMEAGYGNVMPQIVFWNLQGSRAQTATNGGMMILKGFSNNLLKLFLEHGGVIHAKNEMAADLSGEAYQKLVVFD</sequence>
<dbReference type="AlphaFoldDB" id="A0A2T7CDC5"/>
<dbReference type="Gramene" id="PUZ41339">
    <property type="protein sequence ID" value="PUZ41339"/>
    <property type="gene ID" value="GQ55_9G496500"/>
</dbReference>
<organism evidence="2 3">
    <name type="scientific">Panicum hallii var. hallii</name>
    <dbReference type="NCBI Taxonomy" id="1504633"/>
    <lineage>
        <taxon>Eukaryota</taxon>
        <taxon>Viridiplantae</taxon>
        <taxon>Streptophyta</taxon>
        <taxon>Embryophyta</taxon>
        <taxon>Tracheophyta</taxon>
        <taxon>Spermatophyta</taxon>
        <taxon>Magnoliopsida</taxon>
        <taxon>Liliopsida</taxon>
        <taxon>Poales</taxon>
        <taxon>Poaceae</taxon>
        <taxon>PACMAD clade</taxon>
        <taxon>Panicoideae</taxon>
        <taxon>Panicodae</taxon>
        <taxon>Paniceae</taxon>
        <taxon>Panicinae</taxon>
        <taxon>Panicum</taxon>
        <taxon>Panicum sect. Panicum</taxon>
    </lineage>
</organism>
<dbReference type="InterPro" id="IPR011205">
    <property type="entry name" value="UCP015417_vWA"/>
</dbReference>
<dbReference type="OrthoDB" id="1149618at2759"/>
<accession>A0A2T7CDC5</accession>
<gene>
    <name evidence="2" type="ORF">GQ55_9G496500</name>
</gene>
<dbReference type="PANTHER" id="PTHR31373:SF27">
    <property type="entry name" value="TROVE DOMAIN-CONTAINING PROTEIN"/>
    <property type="match status" value="1"/>
</dbReference>